<dbReference type="GeneID" id="66075500"/>
<dbReference type="EMBL" id="CM032183">
    <property type="protein sequence ID" value="KAG7095710.1"/>
    <property type="molecule type" value="Genomic_DNA"/>
</dbReference>
<dbReference type="RefSeq" id="XP_043012180.1">
    <property type="nucleotide sequence ID" value="XM_043151087.1"/>
</dbReference>
<feature type="transmembrane region" description="Helical" evidence="1">
    <location>
        <begin position="130"/>
        <end position="149"/>
    </location>
</feature>
<dbReference type="Proteomes" id="UP001049176">
    <property type="component" value="Chromosome 3"/>
</dbReference>
<dbReference type="AlphaFoldDB" id="A0A9P7S5Z9"/>
<accession>A0A9P7S5Z9</accession>
<reference evidence="2" key="1">
    <citation type="journal article" date="2021" name="Genome Biol. Evol.">
        <title>The assembled and annotated genome of the fairy-ring fungus Marasmius oreades.</title>
        <authorList>
            <person name="Hiltunen M."/>
            <person name="Ament-Velasquez S.L."/>
            <person name="Johannesson H."/>
        </authorList>
    </citation>
    <scope>NUCLEOTIDE SEQUENCE</scope>
    <source>
        <strain evidence="2">03SP1</strain>
    </source>
</reference>
<sequence length="150" mass="16102">MQRSSSSLKAVQKTISRSLVTSSASRRISAVQLPLGGTAGLFPRFAGLLDDAPLDGGNPRTGLGSDFHTLPAPTLFDGPARRPRVQTLWPACHISLSQLTENQGAVEIFDGPSHYHRSYYGPPQRKQNNMFTYALGAAIAVGGSLFLNLH</sequence>
<keyword evidence="1" id="KW-0812">Transmembrane</keyword>
<dbReference type="KEGG" id="more:E1B28_006424"/>
<evidence type="ECO:0000256" key="1">
    <source>
        <dbReference type="SAM" id="Phobius"/>
    </source>
</evidence>
<comment type="caution">
    <text evidence="2">The sequence shown here is derived from an EMBL/GenBank/DDBJ whole genome shotgun (WGS) entry which is preliminary data.</text>
</comment>
<gene>
    <name evidence="2" type="ORF">E1B28_006424</name>
</gene>
<keyword evidence="3" id="KW-1185">Reference proteome</keyword>
<dbReference type="OrthoDB" id="10355646at2759"/>
<protein>
    <submittedName>
        <fullName evidence="2">Uncharacterized protein</fullName>
    </submittedName>
</protein>
<keyword evidence="1" id="KW-0472">Membrane</keyword>
<evidence type="ECO:0000313" key="2">
    <source>
        <dbReference type="EMBL" id="KAG7095710.1"/>
    </source>
</evidence>
<organism evidence="2 3">
    <name type="scientific">Marasmius oreades</name>
    <name type="common">fairy-ring Marasmius</name>
    <dbReference type="NCBI Taxonomy" id="181124"/>
    <lineage>
        <taxon>Eukaryota</taxon>
        <taxon>Fungi</taxon>
        <taxon>Dikarya</taxon>
        <taxon>Basidiomycota</taxon>
        <taxon>Agaricomycotina</taxon>
        <taxon>Agaricomycetes</taxon>
        <taxon>Agaricomycetidae</taxon>
        <taxon>Agaricales</taxon>
        <taxon>Marasmiineae</taxon>
        <taxon>Marasmiaceae</taxon>
        <taxon>Marasmius</taxon>
    </lineage>
</organism>
<evidence type="ECO:0000313" key="3">
    <source>
        <dbReference type="Proteomes" id="UP001049176"/>
    </source>
</evidence>
<name>A0A9P7S5Z9_9AGAR</name>
<keyword evidence="1" id="KW-1133">Transmembrane helix</keyword>
<proteinExistence type="predicted"/>